<accession>A0A183AK62</accession>
<dbReference type="OrthoDB" id="10054666at2759"/>
<name>A0A183AK62_9TREM</name>
<organism evidence="3">
    <name type="scientific">Echinostoma caproni</name>
    <dbReference type="NCBI Taxonomy" id="27848"/>
    <lineage>
        <taxon>Eukaryota</taxon>
        <taxon>Metazoa</taxon>
        <taxon>Spiralia</taxon>
        <taxon>Lophotrochozoa</taxon>
        <taxon>Platyhelminthes</taxon>
        <taxon>Trematoda</taxon>
        <taxon>Digenea</taxon>
        <taxon>Plagiorchiida</taxon>
        <taxon>Echinostomata</taxon>
        <taxon>Echinostomatoidea</taxon>
        <taxon>Echinostomatidae</taxon>
        <taxon>Echinostoma</taxon>
    </lineage>
</organism>
<dbReference type="Gene3D" id="3.40.50.410">
    <property type="entry name" value="von Willebrand factor, type A domain"/>
    <property type="match status" value="1"/>
</dbReference>
<reference evidence="1 2" key="2">
    <citation type="submission" date="2018-11" db="EMBL/GenBank/DDBJ databases">
        <authorList>
            <consortium name="Pathogen Informatics"/>
        </authorList>
    </citation>
    <scope>NUCLEOTIDE SEQUENCE [LARGE SCALE GENOMIC DNA]</scope>
    <source>
        <strain evidence="1 2">Egypt</strain>
    </source>
</reference>
<dbReference type="InterPro" id="IPR036465">
    <property type="entry name" value="vWFA_dom_sf"/>
</dbReference>
<evidence type="ECO:0000313" key="2">
    <source>
        <dbReference type="Proteomes" id="UP000272942"/>
    </source>
</evidence>
<dbReference type="Proteomes" id="UP000272942">
    <property type="component" value="Unassembled WGS sequence"/>
</dbReference>
<proteinExistence type="predicted"/>
<keyword evidence="2" id="KW-1185">Reference proteome</keyword>
<dbReference type="WBParaSite" id="ECPE_0000736301-mRNA-1">
    <property type="protein sequence ID" value="ECPE_0000736301-mRNA-1"/>
    <property type="gene ID" value="ECPE_0000736301"/>
</dbReference>
<reference evidence="3" key="1">
    <citation type="submission" date="2016-06" db="UniProtKB">
        <authorList>
            <consortium name="WormBaseParasite"/>
        </authorList>
    </citation>
    <scope>IDENTIFICATION</scope>
</reference>
<gene>
    <name evidence="1" type="ORF">ECPE_LOCUS7347</name>
</gene>
<dbReference type="AlphaFoldDB" id="A0A183AK62"/>
<evidence type="ECO:0000313" key="1">
    <source>
        <dbReference type="EMBL" id="VDP80849.1"/>
    </source>
</evidence>
<evidence type="ECO:0000313" key="3">
    <source>
        <dbReference type="WBParaSite" id="ECPE_0000736301-mRNA-1"/>
    </source>
</evidence>
<dbReference type="EMBL" id="UZAN01044481">
    <property type="protein sequence ID" value="VDP80849.1"/>
    <property type="molecule type" value="Genomic_DNA"/>
</dbReference>
<sequence>MTGQSLKVANVSAQKIVSNLDENDYVAVAHFPGVLENEPIALVNANNETEQPCFKSFVRATKKNKMRLFHDLGSIKARGYARFDKALLAAFKMFENIRVLIYALGDPVSTIDEYERAACKYRGNCSV</sequence>
<protein>
    <submittedName>
        <fullName evidence="3">STAS domain-containing protein</fullName>
    </submittedName>
</protein>